<protein>
    <recommendedName>
        <fullName evidence="1">PilZ domain-containing protein</fullName>
    </recommendedName>
</protein>
<proteinExistence type="predicted"/>
<dbReference type="KEGG" id="ddu:GF1_32270"/>
<accession>A0A915UBB4</accession>
<dbReference type="Proteomes" id="UP001063350">
    <property type="component" value="Chromosome"/>
</dbReference>
<dbReference type="InterPro" id="IPR009875">
    <property type="entry name" value="PilZ_domain"/>
</dbReference>
<organism evidence="2 3">
    <name type="scientific">Desulfolithobacter dissulfuricans</name>
    <dbReference type="NCBI Taxonomy" id="2795293"/>
    <lineage>
        <taxon>Bacteria</taxon>
        <taxon>Pseudomonadati</taxon>
        <taxon>Thermodesulfobacteriota</taxon>
        <taxon>Desulfobulbia</taxon>
        <taxon>Desulfobulbales</taxon>
        <taxon>Desulfobulbaceae</taxon>
        <taxon>Desulfolithobacter</taxon>
    </lineage>
</organism>
<dbReference type="EMBL" id="AP024233">
    <property type="protein sequence ID" value="BCO10851.1"/>
    <property type="molecule type" value="Genomic_DNA"/>
</dbReference>
<evidence type="ECO:0000259" key="1">
    <source>
        <dbReference type="Pfam" id="PF07238"/>
    </source>
</evidence>
<reference evidence="2" key="1">
    <citation type="submission" date="2020-12" db="EMBL/GenBank/DDBJ databases">
        <title>Desulfobium dissulfuricans gen. nov., sp. nov., a novel mesophilic, sulfate-reducing bacterium isolated from a deep-sea hydrothermal vent.</title>
        <authorList>
            <person name="Hashimoto Y."/>
            <person name="Tame A."/>
            <person name="Sawayama S."/>
            <person name="Miyazaki J."/>
            <person name="Takai K."/>
            <person name="Nakagawa S."/>
        </authorList>
    </citation>
    <scope>NUCLEOTIDE SEQUENCE</scope>
    <source>
        <strain evidence="2">GF1</strain>
    </source>
</reference>
<keyword evidence="3" id="KW-1185">Reference proteome</keyword>
<evidence type="ECO:0000313" key="3">
    <source>
        <dbReference type="Proteomes" id="UP001063350"/>
    </source>
</evidence>
<name>A0A915UBB4_9BACT</name>
<dbReference type="GO" id="GO:0035438">
    <property type="term" value="F:cyclic-di-GMP binding"/>
    <property type="evidence" value="ECO:0007669"/>
    <property type="project" value="InterPro"/>
</dbReference>
<dbReference type="Pfam" id="PF07238">
    <property type="entry name" value="PilZ"/>
    <property type="match status" value="1"/>
</dbReference>
<dbReference type="RefSeq" id="WP_267927561.1">
    <property type="nucleotide sequence ID" value="NZ_AP024233.1"/>
</dbReference>
<dbReference type="AlphaFoldDB" id="A0A915UBB4"/>
<feature type="domain" description="PilZ" evidence="1">
    <location>
        <begin position="5"/>
        <end position="96"/>
    </location>
</feature>
<gene>
    <name evidence="2" type="ORF">GF1_32270</name>
</gene>
<sequence>MSAQDRRSSYRYQLYYPINMRVARSSSEDDWHLAEILDAGRNGVRLLVTGGESLPVGSELEFASLPSPREENGRGRRSEFRCRVVWEDSENHLVGLTYIQ</sequence>
<evidence type="ECO:0000313" key="2">
    <source>
        <dbReference type="EMBL" id="BCO10851.1"/>
    </source>
</evidence>